<dbReference type="Pfam" id="PF01546">
    <property type="entry name" value="Peptidase_M20"/>
    <property type="match status" value="1"/>
</dbReference>
<keyword evidence="2" id="KW-0645">Protease</keyword>
<protein>
    <recommendedName>
        <fullName evidence="10">Peptidase M20 dimerisation domain-containing protein</fullName>
    </recommendedName>
</protein>
<dbReference type="GO" id="GO:0051603">
    <property type="term" value="P:proteolysis involved in protein catabolic process"/>
    <property type="evidence" value="ECO:0007669"/>
    <property type="project" value="TreeGrafter"/>
</dbReference>
<evidence type="ECO:0000313" key="12">
    <source>
        <dbReference type="Proteomes" id="UP000829364"/>
    </source>
</evidence>
<dbReference type="PIRSF" id="PIRSF037217">
    <property type="entry name" value="Carboxypeptidase_S"/>
    <property type="match status" value="1"/>
</dbReference>
<dbReference type="KEGG" id="ptkz:JDV02_005690"/>
<evidence type="ECO:0000256" key="2">
    <source>
        <dbReference type="ARBA" id="ARBA00022670"/>
    </source>
</evidence>
<dbReference type="InterPro" id="IPR036264">
    <property type="entry name" value="Bact_exopeptidase_dim_dom"/>
</dbReference>
<feature type="binding site" evidence="7">
    <location>
        <position position="205"/>
    </location>
    <ligand>
        <name>Zn(2+)</name>
        <dbReference type="ChEBI" id="CHEBI:29105"/>
        <label>1</label>
    </ligand>
</feature>
<dbReference type="Pfam" id="PF07687">
    <property type="entry name" value="M20_dimer"/>
    <property type="match status" value="1"/>
</dbReference>
<reference evidence="11" key="1">
    <citation type="submission" date="2021-11" db="EMBL/GenBank/DDBJ databases">
        <title>Purpureocillium_takamizusanense_genome.</title>
        <authorList>
            <person name="Nguyen N.-H."/>
        </authorList>
    </citation>
    <scope>NUCLEOTIDE SEQUENCE</scope>
    <source>
        <strain evidence="11">PT3</strain>
    </source>
</reference>
<dbReference type="SUPFAM" id="SSF55031">
    <property type="entry name" value="Bacterial exopeptidase dimerisation domain"/>
    <property type="match status" value="1"/>
</dbReference>
<evidence type="ECO:0000256" key="5">
    <source>
        <dbReference type="ARBA" id="ARBA00022833"/>
    </source>
</evidence>
<feature type="transmembrane region" description="Helical" evidence="9">
    <location>
        <begin position="19"/>
        <end position="38"/>
    </location>
</feature>
<dbReference type="InterPro" id="IPR011650">
    <property type="entry name" value="Peptidase_M20_dimer"/>
</dbReference>
<dbReference type="Gene3D" id="3.40.630.10">
    <property type="entry name" value="Zn peptidases"/>
    <property type="match status" value="1"/>
</dbReference>
<organism evidence="11 12">
    <name type="scientific">Purpureocillium takamizusanense</name>
    <dbReference type="NCBI Taxonomy" id="2060973"/>
    <lineage>
        <taxon>Eukaryota</taxon>
        <taxon>Fungi</taxon>
        <taxon>Dikarya</taxon>
        <taxon>Ascomycota</taxon>
        <taxon>Pezizomycotina</taxon>
        <taxon>Sordariomycetes</taxon>
        <taxon>Hypocreomycetidae</taxon>
        <taxon>Hypocreales</taxon>
        <taxon>Ophiocordycipitaceae</taxon>
        <taxon>Purpureocillium</taxon>
    </lineage>
</organism>
<dbReference type="PROSITE" id="PS00759">
    <property type="entry name" value="ARGE_DAPE_CPG2_2"/>
    <property type="match status" value="1"/>
</dbReference>
<evidence type="ECO:0000259" key="10">
    <source>
        <dbReference type="Pfam" id="PF07687"/>
    </source>
</evidence>
<dbReference type="InterPro" id="IPR001261">
    <property type="entry name" value="ArgE/DapE_CS"/>
</dbReference>
<dbReference type="PANTHER" id="PTHR45962:SF1">
    <property type="entry name" value="N-FATTY-ACYL-AMINO ACID SYNTHASE_HYDROLASE PM20D1"/>
    <property type="match status" value="1"/>
</dbReference>
<keyword evidence="3 7" id="KW-0479">Metal-binding</keyword>
<dbReference type="InterPro" id="IPR017141">
    <property type="entry name" value="Pept_M20_carboxypep"/>
</dbReference>
<dbReference type="PANTHER" id="PTHR45962">
    <property type="entry name" value="N-FATTY-ACYL-AMINO ACID SYNTHASE/HYDROLASE PM20D1"/>
    <property type="match status" value="1"/>
</dbReference>
<dbReference type="GO" id="GO:0000328">
    <property type="term" value="C:fungal-type vacuole lumen"/>
    <property type="evidence" value="ECO:0007669"/>
    <property type="project" value="TreeGrafter"/>
</dbReference>
<feature type="binding site" evidence="7">
    <location>
        <position position="547"/>
    </location>
    <ligand>
        <name>Zn(2+)</name>
        <dbReference type="ChEBI" id="CHEBI:29105"/>
        <label>1</label>
    </ligand>
</feature>
<name>A0A9Q8QGL2_9HYPO</name>
<keyword evidence="9" id="KW-0472">Membrane</keyword>
<evidence type="ECO:0000256" key="8">
    <source>
        <dbReference type="SAM" id="MobiDB-lite"/>
    </source>
</evidence>
<dbReference type="GO" id="GO:0046872">
    <property type="term" value="F:metal ion binding"/>
    <property type="evidence" value="ECO:0007669"/>
    <property type="project" value="UniProtKB-KW"/>
</dbReference>
<keyword evidence="9" id="KW-1133">Transmembrane helix</keyword>
<dbReference type="OrthoDB" id="3064516at2759"/>
<dbReference type="Proteomes" id="UP000829364">
    <property type="component" value="Chromosome 5"/>
</dbReference>
<feature type="binding site" evidence="7">
    <location>
        <position position="205"/>
    </location>
    <ligand>
        <name>Zn(2+)</name>
        <dbReference type="ChEBI" id="CHEBI:29105"/>
        <label>2</label>
    </ligand>
</feature>
<feature type="binding site" evidence="7">
    <location>
        <position position="172"/>
    </location>
    <ligand>
        <name>Zn(2+)</name>
        <dbReference type="ChEBI" id="CHEBI:29105"/>
        <label>2</label>
    </ligand>
</feature>
<proteinExistence type="inferred from homology"/>
<evidence type="ECO:0000256" key="4">
    <source>
        <dbReference type="ARBA" id="ARBA00022801"/>
    </source>
</evidence>
<dbReference type="FunFam" id="3.40.630.10:FF:000027">
    <property type="entry name" value="N-fatty-acyl-amino acid synthase/hydrolase PM20D1"/>
    <property type="match status" value="1"/>
</dbReference>
<gene>
    <name evidence="11" type="ORF">JDV02_005690</name>
</gene>
<keyword evidence="5 7" id="KW-0862">Zinc</keyword>
<feature type="binding site" evidence="7">
    <location>
        <position position="240"/>
    </location>
    <ligand>
        <name>Zn(2+)</name>
        <dbReference type="ChEBI" id="CHEBI:29105"/>
        <label>1</label>
    </ligand>
</feature>
<dbReference type="Gene3D" id="3.30.70.360">
    <property type="match status" value="1"/>
</dbReference>
<sequence length="577" mass="64976">MKDSPTVERTPERPQRRRLAHLSLFFLVLFFFAIYTPIVRFANRGHGRGWLSDVPRRHGGGPEDWCKLADVLSPPDDDGLKSGDRLMSDEQRGIQVKRLTDAVAVPTESFDDNGDVDADPRWAVFGEFHKVLEQTFTLVHSHLELKKVNRYGLQYTLRGSDPSLKPILFMAHQDVVPAGNASHWKYPPFEPHYDGQFLWGRGSNDCKNVLIGLLSVMEDLLSQDFRPRRTIVFAFGFDEETGGKRGATKLSESLVEEWGRDSFELVLDEGGMGTETMGDDVLYVYPAVSEKGYHDVLLSLDVQGGHSSRPPPHSAIGAMAELVTEVEREPYKPRLTRESPFRRVLECKAKHSPRDVQPWLMEGLQRCDEEKIAEKLVSLKPEEERWLMQTSQAVDVISGGVKANALPEHVELLINHRVAQHESVAFVNQRLDKIVRRIAHKYGLDMRGSGGQASPPRNDSALKGSIGYTGVQTLPPAPLSPTDNDVWAVFSGTLRHAFGSVPEGEGRTVVPVGNIMTGNTDTAHYWDLTRNIYRFTPARTGTRLNAHGTDERMDMAAHLEGMRFYYDLIRNFDHWQS</sequence>
<dbReference type="GeneID" id="72067639"/>
<feature type="binding site" evidence="7">
    <location>
        <position position="268"/>
    </location>
    <ligand>
        <name>Zn(2+)</name>
        <dbReference type="ChEBI" id="CHEBI:29105"/>
        <label>2</label>
    </ligand>
</feature>
<evidence type="ECO:0000256" key="1">
    <source>
        <dbReference type="ARBA" id="ARBA00006247"/>
    </source>
</evidence>
<keyword evidence="4" id="KW-0378">Hydrolase</keyword>
<dbReference type="Gene3D" id="1.10.150.900">
    <property type="match status" value="1"/>
</dbReference>
<feature type="domain" description="Peptidase M20 dimerisation" evidence="10">
    <location>
        <begin position="289"/>
        <end position="442"/>
    </location>
</feature>
<dbReference type="PROSITE" id="PS00758">
    <property type="entry name" value="ARGE_DAPE_CPG2_1"/>
    <property type="match status" value="1"/>
</dbReference>
<dbReference type="EMBL" id="CP086358">
    <property type="protein sequence ID" value="UNI19508.1"/>
    <property type="molecule type" value="Genomic_DNA"/>
</dbReference>
<dbReference type="GO" id="GO:0004181">
    <property type="term" value="F:metallocarboxypeptidase activity"/>
    <property type="evidence" value="ECO:0007669"/>
    <property type="project" value="InterPro"/>
</dbReference>
<comment type="similarity">
    <text evidence="1">Belongs to the peptidase M20A family.</text>
</comment>
<evidence type="ECO:0000256" key="3">
    <source>
        <dbReference type="ARBA" id="ARBA00022723"/>
    </source>
</evidence>
<evidence type="ECO:0000256" key="7">
    <source>
        <dbReference type="PIRSR" id="PIRSR037217-2"/>
    </source>
</evidence>
<dbReference type="RefSeq" id="XP_047842989.1">
    <property type="nucleotide sequence ID" value="XM_047987005.1"/>
</dbReference>
<dbReference type="AlphaFoldDB" id="A0A9Q8QGL2"/>
<keyword evidence="12" id="KW-1185">Reference proteome</keyword>
<evidence type="ECO:0000256" key="6">
    <source>
        <dbReference type="PIRSR" id="PIRSR037217-1"/>
    </source>
</evidence>
<feature type="active site" evidence="6">
    <location>
        <position position="174"/>
    </location>
</feature>
<evidence type="ECO:0000313" key="11">
    <source>
        <dbReference type="EMBL" id="UNI19508.1"/>
    </source>
</evidence>
<feature type="active site" description="Proton acceptor" evidence="6">
    <location>
        <position position="239"/>
    </location>
</feature>
<feature type="region of interest" description="Disordered" evidence="8">
    <location>
        <begin position="445"/>
        <end position="467"/>
    </location>
</feature>
<dbReference type="InterPro" id="IPR047177">
    <property type="entry name" value="Pept_M20A"/>
</dbReference>
<evidence type="ECO:0000256" key="9">
    <source>
        <dbReference type="SAM" id="Phobius"/>
    </source>
</evidence>
<dbReference type="SUPFAM" id="SSF53187">
    <property type="entry name" value="Zn-dependent exopeptidases"/>
    <property type="match status" value="1"/>
</dbReference>
<accession>A0A9Q8QGL2</accession>
<dbReference type="InterPro" id="IPR002933">
    <property type="entry name" value="Peptidase_M20"/>
</dbReference>
<dbReference type="CDD" id="cd05674">
    <property type="entry name" value="M20_yscS"/>
    <property type="match status" value="1"/>
</dbReference>
<keyword evidence="9" id="KW-0812">Transmembrane</keyword>